<dbReference type="Proteomes" id="UP000462055">
    <property type="component" value="Unassembled WGS sequence"/>
</dbReference>
<sequence>MAVQEALSEGRHSLHWTGHELDAPRLREAHRQLRSPTREAAHREAFRTLLHSGRTAAVGIALDHFTMPDGLSRFGLDGERYTADVLRLARHLLGLPPGDDGAVHASALEVLAEPADAPLIADTLLGTPALTSAVHAAGRMTAAACPLMADHPARRRCGPAKRRPARGRRRGRGAGAGGVIR</sequence>
<dbReference type="AlphaFoldDB" id="A0A6I4MTL5"/>
<organism evidence="2 3">
    <name type="scientific">Actinomadura physcomitrii</name>
    <dbReference type="NCBI Taxonomy" id="2650748"/>
    <lineage>
        <taxon>Bacteria</taxon>
        <taxon>Bacillati</taxon>
        <taxon>Actinomycetota</taxon>
        <taxon>Actinomycetes</taxon>
        <taxon>Streptosporangiales</taxon>
        <taxon>Thermomonosporaceae</taxon>
        <taxon>Actinomadura</taxon>
    </lineage>
</organism>
<evidence type="ECO:0000256" key="1">
    <source>
        <dbReference type="SAM" id="MobiDB-lite"/>
    </source>
</evidence>
<reference evidence="2" key="1">
    <citation type="submission" date="2019-12" db="EMBL/GenBank/DDBJ databases">
        <title>Actinomadura physcomitrii sp. nov., a novel actinomycete isolated from moss [Physcomitrium sphaericum (Ludw) Fuernr].</title>
        <authorList>
            <person name="Zhuang X."/>
        </authorList>
    </citation>
    <scope>NUCLEOTIDE SEQUENCE [LARGE SCALE GENOMIC DNA]</scope>
    <source>
        <strain evidence="2">LD22</strain>
    </source>
</reference>
<evidence type="ECO:0000313" key="3">
    <source>
        <dbReference type="Proteomes" id="UP000462055"/>
    </source>
</evidence>
<gene>
    <name evidence="2" type="ORF">F8568_041260</name>
</gene>
<evidence type="ECO:0000313" key="2">
    <source>
        <dbReference type="EMBL" id="MWA06671.1"/>
    </source>
</evidence>
<accession>A0A6I4MTL5</accession>
<comment type="caution">
    <text evidence="2">The sequence shown here is derived from an EMBL/GenBank/DDBJ whole genome shotgun (WGS) entry which is preliminary data.</text>
</comment>
<proteinExistence type="predicted"/>
<dbReference type="RefSeq" id="WP_151599385.1">
    <property type="nucleotide sequence ID" value="NZ_WBMS02000055.1"/>
</dbReference>
<name>A0A6I4MTL5_9ACTN</name>
<feature type="region of interest" description="Disordered" evidence="1">
    <location>
        <begin position="154"/>
        <end position="181"/>
    </location>
</feature>
<feature type="compositionally biased region" description="Basic residues" evidence="1">
    <location>
        <begin position="154"/>
        <end position="172"/>
    </location>
</feature>
<keyword evidence="3" id="KW-1185">Reference proteome</keyword>
<dbReference type="EMBL" id="WBMS02000055">
    <property type="protein sequence ID" value="MWA06671.1"/>
    <property type="molecule type" value="Genomic_DNA"/>
</dbReference>
<protein>
    <submittedName>
        <fullName evidence="2">Uncharacterized protein</fullName>
    </submittedName>
</protein>